<feature type="compositionally biased region" description="Basic and acidic residues" evidence="1">
    <location>
        <begin position="46"/>
        <end position="79"/>
    </location>
</feature>
<feature type="compositionally biased region" description="Low complexity" evidence="1">
    <location>
        <begin position="98"/>
        <end position="107"/>
    </location>
</feature>
<feature type="compositionally biased region" description="Low complexity" evidence="1">
    <location>
        <begin position="81"/>
        <end position="91"/>
    </location>
</feature>
<reference evidence="2" key="1">
    <citation type="submission" date="2024-01" db="EMBL/GenBank/DDBJ databases">
        <title>The genome sequence of Micromonospora mangrovi CCTCC AA 2012012.</title>
        <authorList>
            <person name="Gao J."/>
        </authorList>
    </citation>
    <scope>NUCLEOTIDE SEQUENCE</scope>
    <source>
        <strain evidence="2">CCTCC AA 2012012</strain>
    </source>
</reference>
<accession>A0AAU7MHB4</accession>
<evidence type="ECO:0000313" key="3">
    <source>
        <dbReference type="EMBL" id="XCH77428.1"/>
    </source>
</evidence>
<evidence type="ECO:0000256" key="1">
    <source>
        <dbReference type="SAM" id="MobiDB-lite"/>
    </source>
</evidence>
<reference evidence="3" key="2">
    <citation type="submission" date="2024-06" db="EMBL/GenBank/DDBJ databases">
        <title>Micromonospora mangrovi CCTCC AA 2012012 genome sequences.</title>
        <authorList>
            <person name="Gao J."/>
        </authorList>
    </citation>
    <scope>NUCLEOTIDE SEQUENCE</scope>
    <source>
        <strain evidence="3">CCTCC AA 2012012</strain>
    </source>
</reference>
<dbReference type="Pfam" id="PF20060">
    <property type="entry name" value="DUF6459"/>
    <property type="match status" value="1"/>
</dbReference>
<evidence type="ECO:0000313" key="2">
    <source>
        <dbReference type="EMBL" id="XBP96719.1"/>
    </source>
</evidence>
<feature type="compositionally biased region" description="Pro residues" evidence="1">
    <location>
        <begin position="7"/>
        <end position="24"/>
    </location>
</feature>
<gene>
    <name evidence="3" type="ORF">ABUL08_18365</name>
    <name evidence="2" type="ORF">VK199_18295</name>
</gene>
<organism evidence="2">
    <name type="scientific">Micromonospora sp. CCTCC AA 2012012</name>
    <dbReference type="NCBI Taxonomy" id="3111921"/>
    <lineage>
        <taxon>Bacteria</taxon>
        <taxon>Bacillati</taxon>
        <taxon>Actinomycetota</taxon>
        <taxon>Actinomycetes</taxon>
        <taxon>Micromonosporales</taxon>
        <taxon>Micromonosporaceae</taxon>
        <taxon>Micromonospora</taxon>
    </lineage>
</organism>
<proteinExistence type="predicted"/>
<name>A0AAU7MHB4_9ACTN</name>
<sequence length="215" mass="23649">MVDTRRPPAPRPPVRLRPAPPIDPPFVDEDDAWFRPNADQLTLDLFDPRRRDPGRPVGRDPGRPAWHESLRSAGRHPELRPTPAGPGRHPAATPPPAARATATPEAARAAHRFTRTCLEILNGYRPPGQLRPLTDPGNVTEVAAELARAARRVGPVRRRATRPSVQLRRLRVCEPRTGAVEAAVVLSATGGGTWAMALRLEHRRGSWLCTTLQVL</sequence>
<protein>
    <submittedName>
        <fullName evidence="2">Rv3235 family protein</fullName>
    </submittedName>
</protein>
<dbReference type="EMBL" id="CP157762">
    <property type="protein sequence ID" value="XBP96719.1"/>
    <property type="molecule type" value="Genomic_DNA"/>
</dbReference>
<dbReference type="AlphaFoldDB" id="A0AAU7MHB4"/>
<feature type="region of interest" description="Disordered" evidence="1">
    <location>
        <begin position="1"/>
        <end position="109"/>
    </location>
</feature>
<dbReference type="RefSeq" id="WP_350938695.1">
    <property type="nucleotide sequence ID" value="NZ_CP157762.1"/>
</dbReference>
<dbReference type="EMBL" id="CP159342">
    <property type="protein sequence ID" value="XCH77428.1"/>
    <property type="molecule type" value="Genomic_DNA"/>
</dbReference>
<dbReference type="InterPro" id="IPR045596">
    <property type="entry name" value="DUF6459"/>
</dbReference>